<dbReference type="Proteomes" id="UP000186391">
    <property type="component" value="Unassembled WGS sequence"/>
</dbReference>
<keyword evidence="2" id="KW-0808">Transferase</keyword>
<evidence type="ECO:0000259" key="1">
    <source>
        <dbReference type="PROSITE" id="PS51186"/>
    </source>
</evidence>
<evidence type="ECO:0000313" key="2">
    <source>
        <dbReference type="EMBL" id="OKH12264.1"/>
    </source>
</evidence>
<gene>
    <name evidence="2" type="ORF">NIES592_18835</name>
</gene>
<name>A0A1U7GW08_9CYAN</name>
<comment type="caution">
    <text evidence="2">The sequence shown here is derived from an EMBL/GenBank/DDBJ whole genome shotgun (WGS) entry which is preliminary data.</text>
</comment>
<dbReference type="InterPro" id="IPR000182">
    <property type="entry name" value="GNAT_dom"/>
</dbReference>
<dbReference type="RefSeq" id="WP_073556558.1">
    <property type="nucleotide sequence ID" value="NZ_MRCA01000012.1"/>
</dbReference>
<dbReference type="Gene3D" id="3.40.630.30">
    <property type="match status" value="1"/>
</dbReference>
<dbReference type="EMBL" id="MRCA01000012">
    <property type="protein sequence ID" value="OKH12264.1"/>
    <property type="molecule type" value="Genomic_DNA"/>
</dbReference>
<proteinExistence type="predicted"/>
<keyword evidence="3" id="KW-1185">Reference proteome</keyword>
<dbReference type="CDD" id="cd04301">
    <property type="entry name" value="NAT_SF"/>
    <property type="match status" value="1"/>
</dbReference>
<feature type="domain" description="N-acetyltransferase" evidence="1">
    <location>
        <begin position="2"/>
        <end position="151"/>
    </location>
</feature>
<protein>
    <submittedName>
        <fullName evidence="2">GNAT family N-acetyltransferase</fullName>
    </submittedName>
</protein>
<dbReference type="InterPro" id="IPR016181">
    <property type="entry name" value="Acyl_CoA_acyltransferase"/>
</dbReference>
<dbReference type="PROSITE" id="PS51186">
    <property type="entry name" value="GNAT"/>
    <property type="match status" value="1"/>
</dbReference>
<evidence type="ECO:0000313" key="3">
    <source>
        <dbReference type="Proteomes" id="UP000186391"/>
    </source>
</evidence>
<dbReference type="GO" id="GO:0016747">
    <property type="term" value="F:acyltransferase activity, transferring groups other than amino-acyl groups"/>
    <property type="evidence" value="ECO:0007669"/>
    <property type="project" value="InterPro"/>
</dbReference>
<dbReference type="OrthoDB" id="9797178at2"/>
<sequence length="171" mass="18945">MIDIIPESKKEILAIRQLITEAFEQAKVAELVDIIRKSENFIPELSLVAVEKEEVLGHIIFSQIIIKTPNKTIPALALAPLAVKPSHQHQGIGSRLVQVGLSKCRELDHAIVIVVGDPRYYQRFGFQTAGNFGLQSSLSLPDEVFMALELQPAALKNITGTVLYPAYFQNL</sequence>
<organism evidence="2 3">
    <name type="scientific">Fischerella major NIES-592</name>
    <dbReference type="NCBI Taxonomy" id="210994"/>
    <lineage>
        <taxon>Bacteria</taxon>
        <taxon>Bacillati</taxon>
        <taxon>Cyanobacteriota</taxon>
        <taxon>Cyanophyceae</taxon>
        <taxon>Nostocales</taxon>
        <taxon>Hapalosiphonaceae</taxon>
        <taxon>Fischerella</taxon>
    </lineage>
</organism>
<dbReference type="AlphaFoldDB" id="A0A1U7GW08"/>
<accession>A0A1U7GW08</accession>
<dbReference type="SUPFAM" id="SSF55729">
    <property type="entry name" value="Acyl-CoA N-acyltransferases (Nat)"/>
    <property type="match status" value="1"/>
</dbReference>
<dbReference type="Pfam" id="PF13527">
    <property type="entry name" value="Acetyltransf_9"/>
    <property type="match status" value="1"/>
</dbReference>
<reference evidence="2 3" key="1">
    <citation type="submission" date="2016-11" db="EMBL/GenBank/DDBJ databases">
        <title>Draft Genome Sequences of Nine Cyanobacterial Strains from Diverse Habitats.</title>
        <authorList>
            <person name="Zhu T."/>
            <person name="Hou S."/>
            <person name="Lu X."/>
            <person name="Hess W.R."/>
        </authorList>
    </citation>
    <scope>NUCLEOTIDE SEQUENCE [LARGE SCALE GENOMIC DNA]</scope>
    <source>
        <strain evidence="2 3">NIES-592</strain>
    </source>
</reference>